<name>T1D6R9_9ZZZZ</name>
<comment type="caution">
    <text evidence="1">The sequence shown here is derived from an EMBL/GenBank/DDBJ whole genome shotgun (WGS) entry which is preliminary data.</text>
</comment>
<dbReference type="AlphaFoldDB" id="T1D6R9"/>
<gene>
    <name evidence="1" type="ORF">B1B_01249</name>
</gene>
<reference evidence="1" key="1">
    <citation type="submission" date="2013-08" db="EMBL/GenBank/DDBJ databases">
        <authorList>
            <person name="Mendez C."/>
            <person name="Richter M."/>
            <person name="Ferrer M."/>
            <person name="Sanchez J."/>
        </authorList>
    </citation>
    <scope>NUCLEOTIDE SEQUENCE</scope>
</reference>
<sequence>MDKRETSSQHCQTPSPLTSAGAAARLSLYCKDIDRWPRSWAVFPDLDVPVGERIAAEMKPFLLTLIAERRTKKTVKKYADYLWVLGGELIRRVLTDEKARKLPARTLILKHIDETGGPLWRHARDEQEHAVYDAVCRRFYLFLIGTES</sequence>
<accession>T1D6R9</accession>
<protein>
    <submittedName>
        <fullName evidence="1">Uncharacterized protein</fullName>
    </submittedName>
</protein>
<organism evidence="1">
    <name type="scientific">mine drainage metagenome</name>
    <dbReference type="NCBI Taxonomy" id="410659"/>
    <lineage>
        <taxon>unclassified sequences</taxon>
        <taxon>metagenomes</taxon>
        <taxon>ecological metagenomes</taxon>
    </lineage>
</organism>
<reference evidence="1" key="2">
    <citation type="journal article" date="2014" name="ISME J.">
        <title>Microbial stratification in low pH oxic and suboxic macroscopic growths along an acid mine drainage.</title>
        <authorList>
            <person name="Mendez-Garcia C."/>
            <person name="Mesa V."/>
            <person name="Sprenger R.R."/>
            <person name="Richter M."/>
            <person name="Diez M.S."/>
            <person name="Solano J."/>
            <person name="Bargiela R."/>
            <person name="Golyshina O.V."/>
            <person name="Manteca A."/>
            <person name="Ramos J.L."/>
            <person name="Gallego J.R."/>
            <person name="Llorente I."/>
            <person name="Martins Dos Santos V.A."/>
            <person name="Jensen O.N."/>
            <person name="Pelaez A.I."/>
            <person name="Sanchez J."/>
            <person name="Ferrer M."/>
        </authorList>
    </citation>
    <scope>NUCLEOTIDE SEQUENCE</scope>
</reference>
<dbReference type="EMBL" id="AUZY01000875">
    <property type="protein sequence ID" value="EQD77109.1"/>
    <property type="molecule type" value="Genomic_DNA"/>
</dbReference>
<proteinExistence type="predicted"/>
<evidence type="ECO:0000313" key="1">
    <source>
        <dbReference type="EMBL" id="EQD77109.1"/>
    </source>
</evidence>